<dbReference type="OrthoDB" id="2367547at2759"/>
<evidence type="ECO:0000313" key="3">
    <source>
        <dbReference type="Proteomes" id="UP000615446"/>
    </source>
</evidence>
<protein>
    <submittedName>
        <fullName evidence="2">Uncharacterized protein</fullName>
    </submittedName>
</protein>
<name>A0A8H3KXH8_9GLOM</name>
<proteinExistence type="predicted"/>
<sequence length="100" mass="11584">MWNNVPKIVDYIVCGIELILWIIYVVLQSKTITPETPSILITFIYGILNVISYFTLAILFFQFKRRLHKFGEGKLTPLSKKNNNTEVQANDVAVEVREHD</sequence>
<reference evidence="2" key="1">
    <citation type="submission" date="2019-10" db="EMBL/GenBank/DDBJ databases">
        <title>Conservation and host-specific expression of non-tandemly repeated heterogenous ribosome RNA gene in arbuscular mycorrhizal fungi.</title>
        <authorList>
            <person name="Maeda T."/>
            <person name="Kobayashi Y."/>
            <person name="Nakagawa T."/>
            <person name="Ezawa T."/>
            <person name="Yamaguchi K."/>
            <person name="Bino T."/>
            <person name="Nishimoto Y."/>
            <person name="Shigenobu S."/>
            <person name="Kawaguchi M."/>
        </authorList>
    </citation>
    <scope>NUCLEOTIDE SEQUENCE</scope>
    <source>
        <strain evidence="2">HR1</strain>
    </source>
</reference>
<dbReference type="EMBL" id="BLAL01000013">
    <property type="protein sequence ID" value="GES75182.1"/>
    <property type="molecule type" value="Genomic_DNA"/>
</dbReference>
<organism evidence="2 3">
    <name type="scientific">Rhizophagus clarus</name>
    <dbReference type="NCBI Taxonomy" id="94130"/>
    <lineage>
        <taxon>Eukaryota</taxon>
        <taxon>Fungi</taxon>
        <taxon>Fungi incertae sedis</taxon>
        <taxon>Mucoromycota</taxon>
        <taxon>Glomeromycotina</taxon>
        <taxon>Glomeromycetes</taxon>
        <taxon>Glomerales</taxon>
        <taxon>Glomeraceae</taxon>
        <taxon>Rhizophagus</taxon>
    </lineage>
</organism>
<gene>
    <name evidence="2" type="ORF">RCL2_000263500</name>
</gene>
<evidence type="ECO:0000313" key="2">
    <source>
        <dbReference type="EMBL" id="GES75182.1"/>
    </source>
</evidence>
<keyword evidence="1" id="KW-1133">Transmembrane helix</keyword>
<dbReference type="Proteomes" id="UP000615446">
    <property type="component" value="Unassembled WGS sequence"/>
</dbReference>
<feature type="transmembrane region" description="Helical" evidence="1">
    <location>
        <begin position="39"/>
        <end position="61"/>
    </location>
</feature>
<comment type="caution">
    <text evidence="2">The sequence shown here is derived from an EMBL/GenBank/DDBJ whole genome shotgun (WGS) entry which is preliminary data.</text>
</comment>
<accession>A0A8H3KXH8</accession>
<feature type="transmembrane region" description="Helical" evidence="1">
    <location>
        <begin position="9"/>
        <end position="27"/>
    </location>
</feature>
<dbReference type="AlphaFoldDB" id="A0A8H3KXH8"/>
<keyword evidence="1" id="KW-0812">Transmembrane</keyword>
<evidence type="ECO:0000256" key="1">
    <source>
        <dbReference type="SAM" id="Phobius"/>
    </source>
</evidence>
<keyword evidence="1" id="KW-0472">Membrane</keyword>